<sequence length="552" mass="62548">MIPTQSTQQIHSPQHQVRTISFTPGQIFQGKVLKLFPNHLASLQINGMKMTGVLEASLIAGERYWFEVKESKGLPRLKVLEYRSNQSKGANQQKAASIADLLRHLGASHIKEAETVITAFQRQGLSFSREMIQASSQLLNHSSLPSDKTMKLIGQMVQRNLPLTPAVFDAYWARGSTGELSEQLQALIKLLGQSSDSRSKQWLQQVQSIMQASTLSKSAHSPIQQLLITALSEGGKEEQSARMILQRLGVHLNQEELIQALRAQQSYHALGHTEANVGEGRQRNEFTTFISQMRNSEIEMFIRQISNHPSLHAMESRLSSLHSEALSQGERQLLMQLYGGERSRMQMPQFQLLGSLLGFDYEQVLTKHLQANELAPLTIAQQNLKALLLSMQQQNGRTDLQTVASTIVNKLTAQQLLSHEQLGSFHQYIFSIPLQLGAFHTNMTMQWEGQKNEDGQLNPDYCRILFYLTLEHLQETVVDVMIQNRIVSVTIHNEQDQPHSLLSLLTPTLKNALQQKEYQLLSVNWKKLNEVEQKQQTNDQNYSTYRGVDIRI</sequence>
<organism evidence="1 2">
    <name type="scientific">Halalkalibacter hemicellulosilyticusJCM 9152</name>
    <dbReference type="NCBI Taxonomy" id="1236971"/>
    <lineage>
        <taxon>Bacteria</taxon>
        <taxon>Bacillati</taxon>
        <taxon>Bacillota</taxon>
        <taxon>Bacilli</taxon>
        <taxon>Bacillales</taxon>
        <taxon>Bacillaceae</taxon>
        <taxon>Halalkalibacter</taxon>
    </lineage>
</organism>
<reference evidence="1" key="1">
    <citation type="journal article" date="2014" name="Genome Announc.">
        <title>Draft Genome Sequences of Three Alkaliphilic Bacillus Strains, Bacillus wakoensis JCM 9140T, Bacillus akibai JCM 9157T, and Bacillus hemicellulosilyticus JCM 9152T.</title>
        <authorList>
            <person name="Yuki M."/>
            <person name="Oshima K."/>
            <person name="Suda W."/>
            <person name="Oshida Y."/>
            <person name="Kitamura K."/>
            <person name="Iida T."/>
            <person name="Hattori M."/>
            <person name="Ohkuma M."/>
        </authorList>
    </citation>
    <scope>NUCLEOTIDE SEQUENCE [LARGE SCALE GENOMIC DNA]</scope>
    <source>
        <strain evidence="1">JCM 9152</strain>
    </source>
</reference>
<gene>
    <name evidence="1" type="ORF">JCM9152_572</name>
</gene>
<dbReference type="STRING" id="1236971.JCM9152_572"/>
<comment type="caution">
    <text evidence="1">The sequence shown here is derived from an EMBL/GenBank/DDBJ whole genome shotgun (WGS) entry which is preliminary data.</text>
</comment>
<accession>W4QB79</accession>
<dbReference type="EMBL" id="BAUU01000003">
    <property type="protein sequence ID" value="GAE29227.1"/>
    <property type="molecule type" value="Genomic_DNA"/>
</dbReference>
<name>W4QB79_9BACI</name>
<dbReference type="AlphaFoldDB" id="W4QB79"/>
<dbReference type="Proteomes" id="UP000018895">
    <property type="component" value="Unassembled WGS sequence"/>
</dbReference>
<keyword evidence="2" id="KW-1185">Reference proteome</keyword>
<dbReference type="OrthoDB" id="2351076at2"/>
<protein>
    <recommendedName>
        <fullName evidence="3">Flagellar hook-length control protein-like C-terminal domain-containing protein</fullName>
    </recommendedName>
</protein>
<evidence type="ECO:0000313" key="2">
    <source>
        <dbReference type="Proteomes" id="UP000018895"/>
    </source>
</evidence>
<proteinExistence type="predicted"/>
<evidence type="ECO:0008006" key="3">
    <source>
        <dbReference type="Google" id="ProtNLM"/>
    </source>
</evidence>
<evidence type="ECO:0000313" key="1">
    <source>
        <dbReference type="EMBL" id="GAE29227.1"/>
    </source>
</evidence>
<dbReference type="RefSeq" id="WP_035340544.1">
    <property type="nucleotide sequence ID" value="NZ_BAUU01000003.1"/>
</dbReference>